<name>A0A059B7U2_EUCGR</name>
<sequence length="67" mass="7513">MGPFESSHSLIARNCTHTQHKISIFKSYISVNSPANIYASIFSIHLIQKPKGLGERKSLVGTWISQR</sequence>
<dbReference type="Gramene" id="KCW62099">
    <property type="protein sequence ID" value="KCW62099"/>
    <property type="gene ID" value="EUGRSUZ_H04771"/>
</dbReference>
<dbReference type="InParanoid" id="A0A059B7U2"/>
<protein>
    <submittedName>
        <fullName evidence="1">Uncharacterized protein</fullName>
    </submittedName>
</protein>
<dbReference type="AlphaFoldDB" id="A0A059B7U2"/>
<dbReference type="EMBL" id="KK198760">
    <property type="protein sequence ID" value="KCW62099.1"/>
    <property type="molecule type" value="Genomic_DNA"/>
</dbReference>
<organism evidence="1">
    <name type="scientific">Eucalyptus grandis</name>
    <name type="common">Flooded gum</name>
    <dbReference type="NCBI Taxonomy" id="71139"/>
    <lineage>
        <taxon>Eukaryota</taxon>
        <taxon>Viridiplantae</taxon>
        <taxon>Streptophyta</taxon>
        <taxon>Embryophyta</taxon>
        <taxon>Tracheophyta</taxon>
        <taxon>Spermatophyta</taxon>
        <taxon>Magnoliopsida</taxon>
        <taxon>eudicotyledons</taxon>
        <taxon>Gunneridae</taxon>
        <taxon>Pentapetalae</taxon>
        <taxon>rosids</taxon>
        <taxon>malvids</taxon>
        <taxon>Myrtales</taxon>
        <taxon>Myrtaceae</taxon>
        <taxon>Myrtoideae</taxon>
        <taxon>Eucalypteae</taxon>
        <taxon>Eucalyptus</taxon>
    </lineage>
</organism>
<gene>
    <name evidence="1" type="ORF">EUGRSUZ_H04771</name>
</gene>
<evidence type="ECO:0000313" key="1">
    <source>
        <dbReference type="EMBL" id="KCW62099.1"/>
    </source>
</evidence>
<proteinExistence type="predicted"/>
<accession>A0A059B7U2</accession>
<reference evidence="1" key="1">
    <citation type="submission" date="2013-07" db="EMBL/GenBank/DDBJ databases">
        <title>The genome of Eucalyptus grandis.</title>
        <authorList>
            <person name="Schmutz J."/>
            <person name="Hayes R."/>
            <person name="Myburg A."/>
            <person name="Tuskan G."/>
            <person name="Grattapaglia D."/>
            <person name="Rokhsar D.S."/>
        </authorList>
    </citation>
    <scope>NUCLEOTIDE SEQUENCE</scope>
    <source>
        <tissue evidence="1">Leaf extractions</tissue>
    </source>
</reference>